<reference evidence="3 4" key="1">
    <citation type="submission" date="2015-04" db="EMBL/GenBank/DDBJ databases">
        <authorList>
            <person name="Heijne W.H."/>
            <person name="Fedorova N.D."/>
            <person name="Nierman W.C."/>
            <person name="Vollebregt A.W."/>
            <person name="Zhao Z."/>
            <person name="Wu L."/>
            <person name="Kumar M."/>
            <person name="Stam H."/>
            <person name="van den Berg M.A."/>
            <person name="Pel H.J."/>
        </authorList>
    </citation>
    <scope>NUCLEOTIDE SEQUENCE [LARGE SCALE GENOMIC DNA]</scope>
    <source>
        <strain evidence="3 4">CBS 393.64</strain>
    </source>
</reference>
<dbReference type="Pfam" id="PF09794">
    <property type="entry name" value="Avl9"/>
    <property type="match status" value="3"/>
</dbReference>
<accession>A0A0F4YDK5</accession>
<feature type="compositionally biased region" description="Basic and acidic residues" evidence="1">
    <location>
        <begin position="490"/>
        <end position="509"/>
    </location>
</feature>
<feature type="compositionally biased region" description="Basic and acidic residues" evidence="1">
    <location>
        <begin position="716"/>
        <end position="738"/>
    </location>
</feature>
<feature type="compositionally biased region" description="Basic residues" evidence="1">
    <location>
        <begin position="627"/>
        <end position="640"/>
    </location>
</feature>
<feature type="compositionally biased region" description="Low complexity" evidence="1">
    <location>
        <begin position="703"/>
        <end position="715"/>
    </location>
</feature>
<dbReference type="OrthoDB" id="192887at2759"/>
<dbReference type="PANTHER" id="PTHR31017">
    <property type="entry name" value="LATE SECRETORY PATHWAY PROTEIN AVL9-RELATED"/>
    <property type="match status" value="1"/>
</dbReference>
<evidence type="ECO:0000256" key="1">
    <source>
        <dbReference type="SAM" id="MobiDB-lite"/>
    </source>
</evidence>
<gene>
    <name evidence="3" type="ORF">T310_10248</name>
</gene>
<feature type="compositionally biased region" description="Polar residues" evidence="1">
    <location>
        <begin position="678"/>
        <end position="693"/>
    </location>
</feature>
<dbReference type="PANTHER" id="PTHR31017:SF1">
    <property type="entry name" value="LATE SECRETORY PATHWAY PROTEIN AVL9 HOMOLOG"/>
    <property type="match status" value="1"/>
</dbReference>
<feature type="compositionally biased region" description="Basic and acidic residues" evidence="1">
    <location>
        <begin position="641"/>
        <end position="654"/>
    </location>
</feature>
<dbReference type="RefSeq" id="XP_013322787.1">
    <property type="nucleotide sequence ID" value="XM_013467333.1"/>
</dbReference>
<feature type="compositionally biased region" description="Low complexity" evidence="1">
    <location>
        <begin position="575"/>
        <end position="600"/>
    </location>
</feature>
<feature type="domain" description="AVL9/DENND6" evidence="2">
    <location>
        <begin position="26"/>
        <end position="75"/>
    </location>
</feature>
<evidence type="ECO:0000259" key="2">
    <source>
        <dbReference type="Pfam" id="PF09794"/>
    </source>
</evidence>
<organism evidence="3 4">
    <name type="scientific">Rasamsonia emersonii (strain ATCC 16479 / CBS 393.64 / IMI 116815)</name>
    <dbReference type="NCBI Taxonomy" id="1408163"/>
    <lineage>
        <taxon>Eukaryota</taxon>
        <taxon>Fungi</taxon>
        <taxon>Dikarya</taxon>
        <taxon>Ascomycota</taxon>
        <taxon>Pezizomycotina</taxon>
        <taxon>Eurotiomycetes</taxon>
        <taxon>Eurotiomycetidae</taxon>
        <taxon>Eurotiales</taxon>
        <taxon>Trichocomaceae</taxon>
        <taxon>Rasamsonia</taxon>
    </lineage>
</organism>
<feature type="region of interest" description="Disordered" evidence="1">
    <location>
        <begin position="490"/>
        <end position="525"/>
    </location>
</feature>
<feature type="domain" description="AVL9/DENND6" evidence="2">
    <location>
        <begin position="107"/>
        <end position="213"/>
    </location>
</feature>
<feature type="domain" description="AVL9/DENND6" evidence="2">
    <location>
        <begin position="260"/>
        <end position="359"/>
    </location>
</feature>
<evidence type="ECO:0000313" key="4">
    <source>
        <dbReference type="Proteomes" id="UP000053958"/>
    </source>
</evidence>
<dbReference type="EMBL" id="LASV01000819">
    <property type="protein sequence ID" value="KKA16175.1"/>
    <property type="molecule type" value="Genomic_DNA"/>
</dbReference>
<feature type="compositionally biased region" description="Basic and acidic residues" evidence="1">
    <location>
        <begin position="601"/>
        <end position="619"/>
    </location>
</feature>
<feature type="region of interest" description="Disordered" evidence="1">
    <location>
        <begin position="569"/>
        <end position="755"/>
    </location>
</feature>
<proteinExistence type="predicted"/>
<keyword evidence="4" id="KW-1185">Reference proteome</keyword>
<sequence>MADDFTALAPKPIKVMAQTTANQGPVVLVIDFHHARGPEIELCFGDDGTNPAAENDWSLLPFMALSDGAHAYDNPIYHSTFNSDLAGPFLAQNSMVRLLTVKLVCRSTEDFSYFTLRRDATPSQPATSLFGISCTRQIDASTLINRPPDVTRSTVQKAVVVVTDSPEHFGPLREKLSMVTSAWFAQRDFSDTDILKKFRESLLVSLRNEEARKDQYLGEFRWEILQSNLQDCADPAFDSYAQNAEKPSSLKTSERSSYHGTKSYVVGSTNSLLLQQKDRYSDILINLDEGTINITSPSLRSALSLTPADRRWIDFLTQAVNDTWDDAHPRQPKTHGYMGSEEFIRLQFEEYLLALLSCMNYHDHLESTSGTNAEAGSKIKAQTFDIEGDPALDFNSEFLARWQKTANYALFKRLTSDALLFSIVEPRHPCAGGLTIEDIQRRLTQQVAELHLDERVREGREALNKHLASGQKKMSSVFSSFWADIEAMRKKNEEKAQQAAERQSEDKESVTSPPHSPRSSISVNSWFGGRKAPSVDLSQAQASVSAASQKAGAYFSSWSAWASERRKEWQERRNASSSPTTTSPPRSSLTSSSTTTLANTEKAESDRGRTQSPHRRSEDLSGLARSGSRRKRWSAILRKKDRSDSLSPHRKEEGGLEPATNDAPLPKSPLSKTVPPWETNTQNASDEPSSGSQETKHGKSESSEAIVSSSSVSEPAPKENSEVAKVEDDQAEAPEAKSTEVVAPSESQSTSDSKS</sequence>
<feature type="compositionally biased region" description="Polar residues" evidence="1">
    <location>
        <begin position="510"/>
        <end position="525"/>
    </location>
</feature>
<dbReference type="GO" id="GO:0005737">
    <property type="term" value="C:cytoplasm"/>
    <property type="evidence" value="ECO:0007669"/>
    <property type="project" value="TreeGrafter"/>
</dbReference>
<feature type="compositionally biased region" description="Polar residues" evidence="1">
    <location>
        <begin position="745"/>
        <end position="755"/>
    </location>
</feature>
<comment type="caution">
    <text evidence="3">The sequence shown here is derived from an EMBL/GenBank/DDBJ whole genome shotgun (WGS) entry which is preliminary data.</text>
</comment>
<protein>
    <recommendedName>
        <fullName evidence="2">AVL9/DENND6 domain-containing protein</fullName>
    </recommendedName>
</protein>
<dbReference type="InterPro" id="IPR018307">
    <property type="entry name" value="ABL9/DENND6_dom"/>
</dbReference>
<name>A0A0F4YDK5_RASE3</name>
<evidence type="ECO:0000313" key="3">
    <source>
        <dbReference type="EMBL" id="KKA16175.1"/>
    </source>
</evidence>
<dbReference type="AlphaFoldDB" id="A0A0F4YDK5"/>
<dbReference type="InterPro" id="IPR051731">
    <property type="entry name" value="DENND11/AVL9_GEFs"/>
</dbReference>
<dbReference type="Proteomes" id="UP000053958">
    <property type="component" value="Unassembled WGS sequence"/>
</dbReference>
<dbReference type="GeneID" id="25313316"/>